<name>A0A7D7L9Q8_9NOSO</name>
<comment type="similarity">
    <text evidence="1">Belongs to the SMP-30/CGR1 family.</text>
</comment>
<dbReference type="InterPro" id="IPR051262">
    <property type="entry name" value="SMP-30/CGR1_Lactonase"/>
</dbReference>
<keyword evidence="5" id="KW-0479">Metal-binding</keyword>
<feature type="binding site" evidence="5">
    <location>
        <position position="166"/>
    </location>
    <ligand>
        <name>substrate</name>
    </ligand>
</feature>
<evidence type="ECO:0000256" key="5">
    <source>
        <dbReference type="PIRSR" id="PIRSR605511-2"/>
    </source>
</evidence>
<geneLocation type="plasmid" evidence="10">
    <name>pne_3</name>
</geneLocation>
<keyword evidence="9" id="KW-0614">Plasmid</keyword>
<feature type="repeat" description="NHL" evidence="6">
    <location>
        <begin position="264"/>
        <end position="293"/>
    </location>
</feature>
<evidence type="ECO:0000256" key="3">
    <source>
        <dbReference type="ARBA" id="ARBA00022801"/>
    </source>
</evidence>
<feature type="transmembrane region" description="Helical" evidence="7">
    <location>
        <begin position="9"/>
        <end position="29"/>
    </location>
</feature>
<dbReference type="Gene3D" id="2.120.10.30">
    <property type="entry name" value="TolB, C-terminal domain"/>
    <property type="match status" value="1"/>
</dbReference>
<dbReference type="KEGG" id="ned:HUN01_01020"/>
<protein>
    <submittedName>
        <fullName evidence="9">SMP-30/gluconolactonase/LRE family protein</fullName>
    </submittedName>
</protein>
<keyword evidence="3" id="KW-0378">Hydrolase</keyword>
<keyword evidence="7" id="KW-0812">Transmembrane</keyword>
<dbReference type="GO" id="GO:0046872">
    <property type="term" value="F:metal ion binding"/>
    <property type="evidence" value="ECO:0007669"/>
    <property type="project" value="UniProtKB-KW"/>
</dbReference>
<dbReference type="PROSITE" id="PS51125">
    <property type="entry name" value="NHL"/>
    <property type="match status" value="1"/>
</dbReference>
<dbReference type="PANTHER" id="PTHR47572">
    <property type="entry name" value="LIPOPROTEIN-RELATED"/>
    <property type="match status" value="1"/>
</dbReference>
<dbReference type="InterPro" id="IPR011042">
    <property type="entry name" value="6-blade_b-propeller_TolB-like"/>
</dbReference>
<dbReference type="PRINTS" id="PR01790">
    <property type="entry name" value="SMP30FAMILY"/>
</dbReference>
<keyword evidence="10" id="KW-1185">Reference proteome</keyword>
<keyword evidence="2" id="KW-0677">Repeat</keyword>
<evidence type="ECO:0000256" key="2">
    <source>
        <dbReference type="ARBA" id="ARBA00022737"/>
    </source>
</evidence>
<dbReference type="SUPFAM" id="SSF63829">
    <property type="entry name" value="Calcium-dependent phosphotriesterase"/>
    <property type="match status" value="1"/>
</dbReference>
<keyword evidence="7" id="KW-0472">Membrane</keyword>
<keyword evidence="7" id="KW-1133">Transmembrane helix</keyword>
<keyword evidence="5" id="KW-0862">Zinc</keyword>
<comment type="cofactor">
    <cofactor evidence="5">
        <name>Zn(2+)</name>
        <dbReference type="ChEBI" id="CHEBI:29105"/>
    </cofactor>
    <text evidence="5">Binds 1 divalent metal cation per subunit.</text>
</comment>
<sequence length="361" mass="39016">MEQTSTHRYFILLVKITSFIFICAKLLLLTSCSSTKLDISSNLSYAASAIADGSGAANLSNTTLPPADVIKPIEVLRSQKYSEGIVIDREGNLYFSQTKAGTITVLPPNATPRLWAKVEGANGHKIMSEGFHIVAAKNSVVKLDANGQIVKVVAREFNGKPLQYPNDITIDKQGGFYFTDSGNSNSQTPNGAVYYVSATEKISQVAKGLAFVNGIVLTPDSKRLFVAESNKNRILEYNVLSPGKVKSQKVFAELPVKQGKQIDNQPDGMCIDAQGNLYVAHYGMGQVQVLNPKGQLLRRYSSGNLTTSNCAFGGSDMKHLFVTGGVQTEEGQGGIFRLDLGVRGLDIRPRSQGTTSIKRDS</sequence>
<evidence type="ECO:0000259" key="8">
    <source>
        <dbReference type="Pfam" id="PF08450"/>
    </source>
</evidence>
<dbReference type="GO" id="GO:0016787">
    <property type="term" value="F:hydrolase activity"/>
    <property type="evidence" value="ECO:0007669"/>
    <property type="project" value="UniProtKB-KW"/>
</dbReference>
<feature type="domain" description="SMP-30/Gluconolactonase/LRE-like region" evidence="8">
    <location>
        <begin position="82"/>
        <end position="323"/>
    </location>
</feature>
<evidence type="ECO:0000313" key="9">
    <source>
        <dbReference type="EMBL" id="QMS86234.1"/>
    </source>
</evidence>
<dbReference type="PANTHER" id="PTHR47572:SF4">
    <property type="entry name" value="LACTONASE DRP35"/>
    <property type="match status" value="1"/>
</dbReference>
<dbReference type="Proteomes" id="UP000514713">
    <property type="component" value="Plasmid pNe_3"/>
</dbReference>
<evidence type="ECO:0000256" key="4">
    <source>
        <dbReference type="PIRSR" id="PIRSR605511-1"/>
    </source>
</evidence>
<proteinExistence type="inferred from homology"/>
<dbReference type="Pfam" id="PF08450">
    <property type="entry name" value="SGL"/>
    <property type="match status" value="1"/>
</dbReference>
<dbReference type="InterPro" id="IPR001258">
    <property type="entry name" value="NHL_repeat"/>
</dbReference>
<dbReference type="AlphaFoldDB" id="A0A7D7L9Q8"/>
<feature type="binding site" evidence="5">
    <location>
        <position position="213"/>
    </location>
    <ligand>
        <name>a divalent metal cation</name>
        <dbReference type="ChEBI" id="CHEBI:60240"/>
    </ligand>
</feature>
<evidence type="ECO:0000256" key="1">
    <source>
        <dbReference type="ARBA" id="ARBA00008853"/>
    </source>
</evidence>
<dbReference type="InterPro" id="IPR013658">
    <property type="entry name" value="SGL"/>
</dbReference>
<evidence type="ECO:0000313" key="10">
    <source>
        <dbReference type="Proteomes" id="UP000514713"/>
    </source>
</evidence>
<evidence type="ECO:0000256" key="7">
    <source>
        <dbReference type="SAM" id="Phobius"/>
    </source>
</evidence>
<dbReference type="InterPro" id="IPR005511">
    <property type="entry name" value="SMP-30"/>
</dbReference>
<feature type="binding site" evidence="5">
    <location>
        <position position="267"/>
    </location>
    <ligand>
        <name>a divalent metal cation</name>
        <dbReference type="ChEBI" id="CHEBI:60240"/>
    </ligand>
</feature>
<feature type="active site" description="Proton donor/acceptor" evidence="4">
    <location>
        <position position="267"/>
    </location>
</feature>
<organism evidence="9 10">
    <name type="scientific">Nostoc edaphicum CCNP1411</name>
    <dbReference type="NCBI Taxonomy" id="1472755"/>
    <lineage>
        <taxon>Bacteria</taxon>
        <taxon>Bacillati</taxon>
        <taxon>Cyanobacteriota</taxon>
        <taxon>Cyanophyceae</taxon>
        <taxon>Nostocales</taxon>
        <taxon>Nostocaceae</taxon>
        <taxon>Nostoc</taxon>
    </lineage>
</organism>
<gene>
    <name evidence="9" type="ORF">HUN01_01020</name>
</gene>
<dbReference type="EMBL" id="CP054695">
    <property type="protein sequence ID" value="QMS86234.1"/>
    <property type="molecule type" value="Genomic_DNA"/>
</dbReference>
<evidence type="ECO:0000256" key="6">
    <source>
        <dbReference type="PROSITE-ProRule" id="PRU00504"/>
    </source>
</evidence>
<accession>A0A7D7L9Q8</accession>
<reference evidence="10" key="1">
    <citation type="submission" date="2020-06" db="EMBL/GenBank/DDBJ databases">
        <title>Nostoc edaphicum CCNP1411 genome.</title>
        <authorList>
            <person name="Fidor A."/>
            <person name="Grabski M."/>
            <person name="Gawor J."/>
            <person name="Gromadka R."/>
            <person name="Wegrzyn G."/>
            <person name="Mazur-Marzec H."/>
        </authorList>
    </citation>
    <scope>NUCLEOTIDE SEQUENCE [LARGE SCALE GENOMIC DNA]</scope>
    <source>
        <strain evidence="10">CCNP1411</strain>
        <plasmid evidence="10">pne_3</plasmid>
    </source>
</reference>